<dbReference type="AlphaFoldDB" id="A0A453FSE7"/>
<keyword evidence="3" id="KW-1185">Reference proteome</keyword>
<reference evidence="2" key="5">
    <citation type="journal article" date="2021" name="G3 (Bethesda)">
        <title>Aegilops tauschii genome assembly Aet v5.0 features greater sequence contiguity and improved annotation.</title>
        <authorList>
            <person name="Wang L."/>
            <person name="Zhu T."/>
            <person name="Rodriguez J.C."/>
            <person name="Deal K.R."/>
            <person name="Dubcovsky J."/>
            <person name="McGuire P.E."/>
            <person name="Lux T."/>
            <person name="Spannagl M."/>
            <person name="Mayer K.F.X."/>
            <person name="Baldrich P."/>
            <person name="Meyers B.C."/>
            <person name="Huo N."/>
            <person name="Gu Y.Q."/>
            <person name="Zhou H."/>
            <person name="Devos K.M."/>
            <person name="Bennetzen J.L."/>
            <person name="Unver T."/>
            <person name="Budak H."/>
            <person name="Gulick P.J."/>
            <person name="Galiba G."/>
            <person name="Kalapos B."/>
            <person name="Nelson D.R."/>
            <person name="Li P."/>
            <person name="You F.M."/>
            <person name="Luo M.C."/>
            <person name="Dvorak J."/>
        </authorList>
    </citation>
    <scope>NUCLEOTIDE SEQUENCE [LARGE SCALE GENOMIC DNA]</scope>
    <source>
        <strain evidence="2">cv. AL8/78</strain>
    </source>
</reference>
<evidence type="ECO:0000256" key="1">
    <source>
        <dbReference type="SAM" id="MobiDB-lite"/>
    </source>
</evidence>
<protein>
    <submittedName>
        <fullName evidence="2">Uncharacterized protein</fullName>
    </submittedName>
</protein>
<accession>A0A453FSE7</accession>
<dbReference type="Proteomes" id="UP000015105">
    <property type="component" value="Chromosome 3D"/>
</dbReference>
<name>A0A453FSE7_AEGTS</name>
<evidence type="ECO:0000313" key="2">
    <source>
        <dbReference type="EnsemblPlants" id="AET3Gv20766300.1"/>
    </source>
</evidence>
<reference evidence="3" key="2">
    <citation type="journal article" date="2017" name="Nat. Plants">
        <title>The Aegilops tauschii genome reveals multiple impacts of transposons.</title>
        <authorList>
            <person name="Zhao G."/>
            <person name="Zou C."/>
            <person name="Li K."/>
            <person name="Wang K."/>
            <person name="Li T."/>
            <person name="Gao L."/>
            <person name="Zhang X."/>
            <person name="Wang H."/>
            <person name="Yang Z."/>
            <person name="Liu X."/>
            <person name="Jiang W."/>
            <person name="Mao L."/>
            <person name="Kong X."/>
            <person name="Jiao Y."/>
            <person name="Jia J."/>
        </authorList>
    </citation>
    <scope>NUCLEOTIDE SEQUENCE [LARGE SCALE GENOMIC DNA]</scope>
    <source>
        <strain evidence="3">cv. AL8/78</strain>
    </source>
</reference>
<dbReference type="Gramene" id="AET3Gv20766300.1">
    <property type="protein sequence ID" value="AET3Gv20766300.1"/>
    <property type="gene ID" value="AET3Gv20766300"/>
</dbReference>
<proteinExistence type="predicted"/>
<reference evidence="2" key="3">
    <citation type="journal article" date="2017" name="Nature">
        <title>Genome sequence of the progenitor of the wheat D genome Aegilops tauschii.</title>
        <authorList>
            <person name="Luo M.C."/>
            <person name="Gu Y.Q."/>
            <person name="Puiu D."/>
            <person name="Wang H."/>
            <person name="Twardziok S.O."/>
            <person name="Deal K.R."/>
            <person name="Huo N."/>
            <person name="Zhu T."/>
            <person name="Wang L."/>
            <person name="Wang Y."/>
            <person name="McGuire P.E."/>
            <person name="Liu S."/>
            <person name="Long H."/>
            <person name="Ramasamy R.K."/>
            <person name="Rodriguez J.C."/>
            <person name="Van S.L."/>
            <person name="Yuan L."/>
            <person name="Wang Z."/>
            <person name="Xia Z."/>
            <person name="Xiao L."/>
            <person name="Anderson O.D."/>
            <person name="Ouyang S."/>
            <person name="Liang Y."/>
            <person name="Zimin A.V."/>
            <person name="Pertea G."/>
            <person name="Qi P."/>
            <person name="Bennetzen J.L."/>
            <person name="Dai X."/>
            <person name="Dawson M.W."/>
            <person name="Muller H.G."/>
            <person name="Kugler K."/>
            <person name="Rivarola-Duarte L."/>
            <person name="Spannagl M."/>
            <person name="Mayer K.F.X."/>
            <person name="Lu F.H."/>
            <person name="Bevan M.W."/>
            <person name="Leroy P."/>
            <person name="Li P."/>
            <person name="You F.M."/>
            <person name="Sun Q."/>
            <person name="Liu Z."/>
            <person name="Lyons E."/>
            <person name="Wicker T."/>
            <person name="Salzberg S.L."/>
            <person name="Devos K.M."/>
            <person name="Dvorak J."/>
        </authorList>
    </citation>
    <scope>NUCLEOTIDE SEQUENCE [LARGE SCALE GENOMIC DNA]</scope>
    <source>
        <strain evidence="2">cv. AL8/78</strain>
    </source>
</reference>
<reference evidence="3" key="1">
    <citation type="journal article" date="2014" name="Science">
        <title>Ancient hybridizations among the ancestral genomes of bread wheat.</title>
        <authorList>
            <consortium name="International Wheat Genome Sequencing Consortium,"/>
            <person name="Marcussen T."/>
            <person name="Sandve S.R."/>
            <person name="Heier L."/>
            <person name="Spannagl M."/>
            <person name="Pfeifer M."/>
            <person name="Jakobsen K.S."/>
            <person name="Wulff B.B."/>
            <person name="Steuernagel B."/>
            <person name="Mayer K.F."/>
            <person name="Olsen O.A."/>
        </authorList>
    </citation>
    <scope>NUCLEOTIDE SEQUENCE [LARGE SCALE GENOMIC DNA]</scope>
    <source>
        <strain evidence="3">cv. AL8/78</strain>
    </source>
</reference>
<organism evidence="2 3">
    <name type="scientific">Aegilops tauschii subsp. strangulata</name>
    <name type="common">Goatgrass</name>
    <dbReference type="NCBI Taxonomy" id="200361"/>
    <lineage>
        <taxon>Eukaryota</taxon>
        <taxon>Viridiplantae</taxon>
        <taxon>Streptophyta</taxon>
        <taxon>Embryophyta</taxon>
        <taxon>Tracheophyta</taxon>
        <taxon>Spermatophyta</taxon>
        <taxon>Magnoliopsida</taxon>
        <taxon>Liliopsida</taxon>
        <taxon>Poales</taxon>
        <taxon>Poaceae</taxon>
        <taxon>BOP clade</taxon>
        <taxon>Pooideae</taxon>
        <taxon>Triticodae</taxon>
        <taxon>Triticeae</taxon>
        <taxon>Triticinae</taxon>
        <taxon>Aegilops</taxon>
    </lineage>
</organism>
<sequence>PDQPHHVINRRHSLSAQAHHAGAPAPPRREKKRETPLALRASVFPRMHHQLKPPEAATLPRHLLEAHVVSLVRQCRSLRALRGAHARLLRLRLPRLTYAF</sequence>
<feature type="region of interest" description="Disordered" evidence="1">
    <location>
        <begin position="1"/>
        <end position="34"/>
    </location>
</feature>
<dbReference type="EnsemblPlants" id="AET3Gv20766300.1">
    <property type="protein sequence ID" value="AET3Gv20766300.1"/>
    <property type="gene ID" value="AET3Gv20766300"/>
</dbReference>
<reference evidence="2" key="4">
    <citation type="submission" date="2019-03" db="UniProtKB">
        <authorList>
            <consortium name="EnsemblPlants"/>
        </authorList>
    </citation>
    <scope>IDENTIFICATION</scope>
</reference>
<evidence type="ECO:0000313" key="3">
    <source>
        <dbReference type="Proteomes" id="UP000015105"/>
    </source>
</evidence>